<evidence type="ECO:0000256" key="3">
    <source>
        <dbReference type="ARBA" id="ARBA00014923"/>
    </source>
</evidence>
<protein>
    <recommendedName>
        <fullName evidence="3">Acyl-protein thioesterase 1</fullName>
        <ecNumber evidence="2">3.1.2.22</ecNumber>
    </recommendedName>
    <alternativeName>
        <fullName evidence="8">Palmitoyl-protein hydrolase</fullName>
    </alternativeName>
</protein>
<dbReference type="KEGG" id="zmk:HG535_0G03920"/>
<feature type="domain" description="Phospholipase/carboxylesterase/thioesterase" evidence="10">
    <location>
        <begin position="4"/>
        <end position="222"/>
    </location>
</feature>
<dbReference type="Gene3D" id="3.40.50.1820">
    <property type="entry name" value="alpha/beta hydrolase"/>
    <property type="match status" value="1"/>
</dbReference>
<proteinExistence type="inferred from homology"/>
<comment type="catalytic activity">
    <reaction evidence="9">
        <text>S-hexadecanoyl-L-cysteinyl-[protein] + H2O = L-cysteinyl-[protein] + hexadecanoate + H(+)</text>
        <dbReference type="Rhea" id="RHEA:19233"/>
        <dbReference type="Rhea" id="RHEA-COMP:10131"/>
        <dbReference type="Rhea" id="RHEA-COMP:11032"/>
        <dbReference type="ChEBI" id="CHEBI:7896"/>
        <dbReference type="ChEBI" id="CHEBI:15377"/>
        <dbReference type="ChEBI" id="CHEBI:15378"/>
        <dbReference type="ChEBI" id="CHEBI:29950"/>
        <dbReference type="ChEBI" id="CHEBI:74151"/>
        <dbReference type="EC" id="3.1.2.22"/>
    </reaction>
</comment>
<organism evidence="11 12">
    <name type="scientific">Zygotorulaspora mrakii</name>
    <name type="common">Zygosaccharomyces mrakii</name>
    <dbReference type="NCBI Taxonomy" id="42260"/>
    <lineage>
        <taxon>Eukaryota</taxon>
        <taxon>Fungi</taxon>
        <taxon>Dikarya</taxon>
        <taxon>Ascomycota</taxon>
        <taxon>Saccharomycotina</taxon>
        <taxon>Saccharomycetes</taxon>
        <taxon>Saccharomycetales</taxon>
        <taxon>Saccharomycetaceae</taxon>
        <taxon>Zygotorulaspora</taxon>
    </lineage>
</organism>
<dbReference type="InterPro" id="IPR050565">
    <property type="entry name" value="LYPA1-2/EST-like"/>
</dbReference>
<evidence type="ECO:0000259" key="10">
    <source>
        <dbReference type="Pfam" id="PF02230"/>
    </source>
</evidence>
<dbReference type="AlphaFoldDB" id="A0A7H9B937"/>
<accession>A0A7H9B937</accession>
<evidence type="ECO:0000256" key="1">
    <source>
        <dbReference type="ARBA" id="ARBA00006499"/>
    </source>
</evidence>
<evidence type="ECO:0000313" key="11">
    <source>
        <dbReference type="EMBL" id="QLG74509.1"/>
    </source>
</evidence>
<keyword evidence="12" id="KW-1185">Reference proteome</keyword>
<evidence type="ECO:0000256" key="5">
    <source>
        <dbReference type="ARBA" id="ARBA00022801"/>
    </source>
</evidence>
<keyword evidence="6" id="KW-0443">Lipid metabolism</keyword>
<dbReference type="EC" id="3.1.2.22" evidence="2"/>
<keyword evidence="4" id="KW-0719">Serine esterase</keyword>
<dbReference type="GO" id="GO:0005737">
    <property type="term" value="C:cytoplasm"/>
    <property type="evidence" value="ECO:0007669"/>
    <property type="project" value="TreeGrafter"/>
</dbReference>
<evidence type="ECO:0000313" key="12">
    <source>
        <dbReference type="Proteomes" id="UP000509704"/>
    </source>
</evidence>
<keyword evidence="6" id="KW-0276">Fatty acid metabolism</keyword>
<dbReference type="GO" id="GO:0006631">
    <property type="term" value="P:fatty acid metabolic process"/>
    <property type="evidence" value="ECO:0007669"/>
    <property type="project" value="UniProtKB-KW"/>
</dbReference>
<comment type="function">
    <text evidence="7">Hydrolyzes fatty acids from S-acylated cysteine residues in proteins with a strong preference for palmitoylated G-alpha proteins over other acyl substrates. Mediates the deacylation of G-alpha proteins such as GPA1 in vivo, but has weak or no activity toward palmitoylated Ras proteins. Has weak lysophospholipase activity in vitro; however such activity may not exist in vivo.</text>
</comment>
<dbReference type="PANTHER" id="PTHR10655:SF17">
    <property type="entry name" value="LYSOPHOSPHOLIPASE-LIKE PROTEIN 1"/>
    <property type="match status" value="1"/>
</dbReference>
<keyword evidence="5" id="KW-0378">Hydrolase</keyword>
<dbReference type="SUPFAM" id="SSF53474">
    <property type="entry name" value="alpha/beta-Hydrolases"/>
    <property type="match status" value="1"/>
</dbReference>
<evidence type="ECO:0000256" key="8">
    <source>
        <dbReference type="ARBA" id="ARBA00031195"/>
    </source>
</evidence>
<dbReference type="GO" id="GO:0008474">
    <property type="term" value="F:palmitoyl-(protein) hydrolase activity"/>
    <property type="evidence" value="ECO:0007669"/>
    <property type="project" value="UniProtKB-EC"/>
</dbReference>
<evidence type="ECO:0000256" key="6">
    <source>
        <dbReference type="ARBA" id="ARBA00022832"/>
    </source>
</evidence>
<dbReference type="OrthoDB" id="2418081at2759"/>
<reference evidence="11 12" key="1">
    <citation type="submission" date="2020-07" db="EMBL/GenBank/DDBJ databases">
        <title>The yeast mating-type switching endonuclease HO is a domesticated member of an unorthodox homing genetic element family.</title>
        <authorList>
            <person name="Coughlan A.Y."/>
            <person name="Lombardi L."/>
            <person name="Braun-Galleani S."/>
            <person name="Martos A.R."/>
            <person name="Galeote V."/>
            <person name="Bigey F."/>
            <person name="Dequin S."/>
            <person name="Byrne K.P."/>
            <person name="Wolfe K.H."/>
        </authorList>
    </citation>
    <scope>NUCLEOTIDE SEQUENCE [LARGE SCALE GENOMIC DNA]</scope>
    <source>
        <strain evidence="11 12">NRRL Y-6702</strain>
    </source>
</reference>
<evidence type="ECO:0000256" key="2">
    <source>
        <dbReference type="ARBA" id="ARBA00012423"/>
    </source>
</evidence>
<dbReference type="GeneID" id="59238292"/>
<dbReference type="GO" id="GO:0052689">
    <property type="term" value="F:carboxylic ester hydrolase activity"/>
    <property type="evidence" value="ECO:0007669"/>
    <property type="project" value="UniProtKB-KW"/>
</dbReference>
<comment type="similarity">
    <text evidence="1">Belongs to the AB hydrolase superfamily. AB hydrolase 2 family.</text>
</comment>
<dbReference type="EMBL" id="CP058610">
    <property type="protein sequence ID" value="QLG74509.1"/>
    <property type="molecule type" value="Genomic_DNA"/>
</dbReference>
<gene>
    <name evidence="11" type="ORF">HG535_0G03920</name>
</gene>
<evidence type="ECO:0000256" key="7">
    <source>
        <dbReference type="ARBA" id="ARBA00029392"/>
    </source>
</evidence>
<dbReference type="PANTHER" id="PTHR10655">
    <property type="entry name" value="LYSOPHOSPHOLIPASE-RELATED"/>
    <property type="match status" value="1"/>
</dbReference>
<name>A0A7H9B937_ZYGMR</name>
<sequence length="227" mass="24743">MSAVRIAAKVLPANTGIVILHGLGDTANGFPRTIANYLRGIPAFEQTSFILPDAPISPVSLNNGYKMPSWFDIYELSAHPSRVDADGFMKSLGVIEKCVQEHIDAGIKPENIVVCGFSQGAALSLSSAATLPVKIGAFAAFSGFVTIPNQLRQIKKDHNLDTPIFHGHGDSDPVVPLEGGFIAKDFYQNDCGFKNIQFEVYKGMDHSVCPEEMDQFVKFLKRALKMK</sequence>
<dbReference type="RefSeq" id="XP_037146234.1">
    <property type="nucleotide sequence ID" value="XM_037290339.1"/>
</dbReference>
<dbReference type="Pfam" id="PF02230">
    <property type="entry name" value="Abhydrolase_2"/>
    <property type="match status" value="1"/>
</dbReference>
<dbReference type="InterPro" id="IPR003140">
    <property type="entry name" value="PLipase/COase/thioEstase"/>
</dbReference>
<dbReference type="Proteomes" id="UP000509704">
    <property type="component" value="Chromosome 7"/>
</dbReference>
<evidence type="ECO:0000256" key="9">
    <source>
        <dbReference type="ARBA" id="ARBA00047337"/>
    </source>
</evidence>
<dbReference type="InterPro" id="IPR029058">
    <property type="entry name" value="AB_hydrolase_fold"/>
</dbReference>
<evidence type="ECO:0000256" key="4">
    <source>
        <dbReference type="ARBA" id="ARBA00022487"/>
    </source>
</evidence>